<proteinExistence type="predicted"/>
<evidence type="ECO:0000313" key="1">
    <source>
        <dbReference type="EMBL" id="JAH62612.1"/>
    </source>
</evidence>
<reference evidence="1" key="1">
    <citation type="submission" date="2014-11" db="EMBL/GenBank/DDBJ databases">
        <authorList>
            <person name="Amaro Gonzalez C."/>
        </authorList>
    </citation>
    <scope>NUCLEOTIDE SEQUENCE</scope>
</reference>
<organism evidence="1">
    <name type="scientific">Anguilla anguilla</name>
    <name type="common">European freshwater eel</name>
    <name type="synonym">Muraena anguilla</name>
    <dbReference type="NCBI Taxonomy" id="7936"/>
    <lineage>
        <taxon>Eukaryota</taxon>
        <taxon>Metazoa</taxon>
        <taxon>Chordata</taxon>
        <taxon>Craniata</taxon>
        <taxon>Vertebrata</taxon>
        <taxon>Euteleostomi</taxon>
        <taxon>Actinopterygii</taxon>
        <taxon>Neopterygii</taxon>
        <taxon>Teleostei</taxon>
        <taxon>Anguilliformes</taxon>
        <taxon>Anguillidae</taxon>
        <taxon>Anguilla</taxon>
    </lineage>
</organism>
<name>A0A0E9UA42_ANGAN</name>
<reference evidence="1" key="2">
    <citation type="journal article" date="2015" name="Fish Shellfish Immunol.">
        <title>Early steps in the European eel (Anguilla anguilla)-Vibrio vulnificus interaction in the gills: Role of the RtxA13 toxin.</title>
        <authorList>
            <person name="Callol A."/>
            <person name="Pajuelo D."/>
            <person name="Ebbesson L."/>
            <person name="Teles M."/>
            <person name="MacKenzie S."/>
            <person name="Amaro C."/>
        </authorList>
    </citation>
    <scope>NUCLEOTIDE SEQUENCE</scope>
</reference>
<dbReference type="EMBL" id="GBXM01045965">
    <property type="protein sequence ID" value="JAH62612.1"/>
    <property type="molecule type" value="Transcribed_RNA"/>
</dbReference>
<sequence length="32" mass="3454">MHRSMTFCVDLTHGVGVMGFYAKPFVIAPPSG</sequence>
<accession>A0A0E9UA42</accession>
<dbReference type="AlphaFoldDB" id="A0A0E9UA42"/>
<protein>
    <submittedName>
        <fullName evidence="1">Uncharacterized protein</fullName>
    </submittedName>
</protein>